<dbReference type="PANTHER" id="PTHR35757">
    <property type="entry name" value="THERMOSOME SUBUNIT GAMMA"/>
    <property type="match status" value="1"/>
</dbReference>
<dbReference type="AlphaFoldDB" id="A0A9N8DI09"/>
<gene>
    <name evidence="1" type="ORF">SEMRO_168_G074830.1</name>
</gene>
<evidence type="ECO:0000313" key="2">
    <source>
        <dbReference type="Proteomes" id="UP001153069"/>
    </source>
</evidence>
<keyword evidence="2" id="KW-1185">Reference proteome</keyword>
<comment type="caution">
    <text evidence="1">The sequence shown here is derived from an EMBL/GenBank/DDBJ whole genome shotgun (WGS) entry which is preliminary data.</text>
</comment>
<dbReference type="OrthoDB" id="45571at2759"/>
<evidence type="ECO:0000313" key="1">
    <source>
        <dbReference type="EMBL" id="CAB9503522.1"/>
    </source>
</evidence>
<dbReference type="Proteomes" id="UP001153069">
    <property type="component" value="Unassembled WGS sequence"/>
</dbReference>
<dbReference type="EMBL" id="CAICTM010000167">
    <property type="protein sequence ID" value="CAB9503522.1"/>
    <property type="molecule type" value="Genomic_DNA"/>
</dbReference>
<protein>
    <submittedName>
        <fullName evidence="1">Uncharacterized protein</fullName>
    </submittedName>
</protein>
<accession>A0A9N8DI09</accession>
<proteinExistence type="predicted"/>
<name>A0A9N8DI09_9STRA</name>
<reference evidence="1" key="1">
    <citation type="submission" date="2020-06" db="EMBL/GenBank/DDBJ databases">
        <authorList>
            <consortium name="Plant Systems Biology data submission"/>
        </authorList>
    </citation>
    <scope>NUCLEOTIDE SEQUENCE</scope>
    <source>
        <strain evidence="1">D6</strain>
    </source>
</reference>
<organism evidence="1 2">
    <name type="scientific">Seminavis robusta</name>
    <dbReference type="NCBI Taxonomy" id="568900"/>
    <lineage>
        <taxon>Eukaryota</taxon>
        <taxon>Sar</taxon>
        <taxon>Stramenopiles</taxon>
        <taxon>Ochrophyta</taxon>
        <taxon>Bacillariophyta</taxon>
        <taxon>Bacillariophyceae</taxon>
        <taxon>Bacillariophycidae</taxon>
        <taxon>Naviculales</taxon>
        <taxon>Naviculaceae</taxon>
        <taxon>Seminavis</taxon>
    </lineage>
</organism>
<sequence length="540" mass="60308">MKQNFMLVGGLCYGLPTLGFVMPTSRCSTAGSRSAFSRMDARGSFLMETDDDTTAPANNGASYIRWKTRSSANAPSADVWELQTAVTTFQRTNPETKTTERIELHAQVHFGAQEYFDYFNSAEFRDKHDQVLYELLVDESLLGLSPDKRGRSLTEGLQASQSDQSLAQGYGWMCQVDVMDYTQPKWKHADFTRQELLQQQQQQQQRQGSALDSNSRPLWQQGTTLNFWQPAVSALFVGPPSLFVAADTDDPAAATKRQLFTNLFLPGNQLAGWLRAMLWVTVPAPEISVLLLDWSSLFLSTRSSAKFSPVTLPILQSLMTLQIAQLRQLIFGQVLVSGNSGQQQQQKQNQDWNLLVTQRNDHALRVLRSSLVAPSTGRKQPQQLALLYGCSHCPDLHTKLVRDFGFAPTKTTWRTAWSVSVPNTFARGDNNGPNVAPAATKQENVDDSSMQLLSDLTNSLPPTAWAALFVLFPLYLGVGAVDWVDTIHSSSVSLLEKHNPVSFTGDWFLYLIRHVLCYIGVSKFSLEWQDPNNRNNNKGT</sequence>
<dbReference type="PANTHER" id="PTHR35757:SF1">
    <property type="entry name" value="THERMOSOME SUBUNIT GAMMA"/>
    <property type="match status" value="1"/>
</dbReference>